<keyword evidence="1" id="KW-1133">Transmembrane helix</keyword>
<comment type="caution">
    <text evidence="2">The sequence shown here is derived from an EMBL/GenBank/DDBJ whole genome shotgun (WGS) entry which is preliminary data.</text>
</comment>
<name>A0AB34J3D3_PRYPA</name>
<dbReference type="Proteomes" id="UP001515480">
    <property type="component" value="Unassembled WGS sequence"/>
</dbReference>
<dbReference type="AlphaFoldDB" id="A0AB34J3D3"/>
<evidence type="ECO:0000313" key="2">
    <source>
        <dbReference type="EMBL" id="KAL1511350.1"/>
    </source>
</evidence>
<evidence type="ECO:0000313" key="3">
    <source>
        <dbReference type="Proteomes" id="UP001515480"/>
    </source>
</evidence>
<accession>A0AB34J3D3</accession>
<feature type="transmembrane region" description="Helical" evidence="1">
    <location>
        <begin position="458"/>
        <end position="477"/>
    </location>
</feature>
<evidence type="ECO:0000256" key="1">
    <source>
        <dbReference type="SAM" id="Phobius"/>
    </source>
</evidence>
<keyword evidence="1" id="KW-0812">Transmembrane</keyword>
<proteinExistence type="predicted"/>
<keyword evidence="3" id="KW-1185">Reference proteome</keyword>
<organism evidence="2 3">
    <name type="scientific">Prymnesium parvum</name>
    <name type="common">Toxic golden alga</name>
    <dbReference type="NCBI Taxonomy" id="97485"/>
    <lineage>
        <taxon>Eukaryota</taxon>
        <taxon>Haptista</taxon>
        <taxon>Haptophyta</taxon>
        <taxon>Prymnesiophyceae</taxon>
        <taxon>Prymnesiales</taxon>
        <taxon>Prymnesiaceae</taxon>
        <taxon>Prymnesium</taxon>
    </lineage>
</organism>
<sequence>MRCAVVALLACALASLLLVIGLWPVLTLSLSPPLVPTELPPPHRDSPPCLDAECVHPSLPLPSPPHGEASAHLAHHEWGLHRIRAGQPIRIVAAGLSRSSSTWQFIALTLLLEAAVELHSPLLPQERMVHNAYFVRSSARQERMYECLAHRYCVVKSHELIPDVLERSDAIFLSHRDVRDVLESSARFFTSCLYYGVQPVASAFAHYAAWLPHACYDMQHEAKATEGDALTLRRHAAQLGIPCSATLAEELAHRIALITGGAADEGNATKSATVQQQRDAARDFALATAKTGGQLHGRPSHRTSSANNPDRKAIIGRVSAARRHCNRSQELALIEEGWGGWLIQKGYARADELVNGSSNIFVESLVSKNELMGGRDIGWAAGCPRTTRWNERLAATGVWEYSRERYNATFESLVESLEASALEPAGLDPVDVLNAIWLALTAVKMTLYYVVMRLGLTLERLLIASLALGAMFLVVVLHHNQQADALEAKRRRELTHKRV</sequence>
<keyword evidence="1" id="KW-0472">Membrane</keyword>
<dbReference type="EMBL" id="JBGBPQ010000014">
    <property type="protein sequence ID" value="KAL1511350.1"/>
    <property type="molecule type" value="Genomic_DNA"/>
</dbReference>
<evidence type="ECO:0008006" key="4">
    <source>
        <dbReference type="Google" id="ProtNLM"/>
    </source>
</evidence>
<gene>
    <name evidence="2" type="ORF">AB1Y20_006153</name>
</gene>
<protein>
    <recommendedName>
        <fullName evidence="4">Sulfotransferase</fullName>
    </recommendedName>
</protein>
<reference evidence="2 3" key="1">
    <citation type="journal article" date="2024" name="Science">
        <title>Giant polyketide synthase enzymes in the biosynthesis of giant marine polyether toxins.</title>
        <authorList>
            <person name="Fallon T.R."/>
            <person name="Shende V.V."/>
            <person name="Wierzbicki I.H."/>
            <person name="Pendleton A.L."/>
            <person name="Watervoot N.F."/>
            <person name="Auber R.P."/>
            <person name="Gonzalez D.J."/>
            <person name="Wisecaver J.H."/>
            <person name="Moore B.S."/>
        </authorList>
    </citation>
    <scope>NUCLEOTIDE SEQUENCE [LARGE SCALE GENOMIC DNA]</scope>
    <source>
        <strain evidence="2 3">12B1</strain>
    </source>
</reference>